<organism evidence="2">
    <name type="scientific">Nothobranchius korthausae</name>
    <dbReference type="NCBI Taxonomy" id="1143690"/>
    <lineage>
        <taxon>Eukaryota</taxon>
        <taxon>Metazoa</taxon>
        <taxon>Chordata</taxon>
        <taxon>Craniata</taxon>
        <taxon>Vertebrata</taxon>
        <taxon>Euteleostomi</taxon>
        <taxon>Actinopterygii</taxon>
        <taxon>Neopterygii</taxon>
        <taxon>Teleostei</taxon>
        <taxon>Neoteleostei</taxon>
        <taxon>Acanthomorphata</taxon>
        <taxon>Ovalentaria</taxon>
        <taxon>Atherinomorphae</taxon>
        <taxon>Cyprinodontiformes</taxon>
        <taxon>Nothobranchiidae</taxon>
        <taxon>Nothobranchius</taxon>
    </lineage>
</organism>
<keyword evidence="2" id="KW-0675">Receptor</keyword>
<feature type="region of interest" description="Disordered" evidence="1">
    <location>
        <begin position="1"/>
        <end position="125"/>
    </location>
</feature>
<reference evidence="2" key="2">
    <citation type="submission" date="2016-06" db="EMBL/GenBank/DDBJ databases">
        <title>The genome of a short-lived fish provides insights into sex chromosome evolution and the genetic control of aging.</title>
        <authorList>
            <person name="Reichwald K."/>
            <person name="Felder M."/>
            <person name="Petzold A."/>
            <person name="Koch P."/>
            <person name="Groth M."/>
            <person name="Platzer M."/>
        </authorList>
    </citation>
    <scope>NUCLEOTIDE SEQUENCE</scope>
    <source>
        <tissue evidence="2">Brain</tissue>
    </source>
</reference>
<feature type="non-terminal residue" evidence="2">
    <location>
        <position position="125"/>
    </location>
</feature>
<sequence length="125" mass="13834">PELQLQRQPRKILQQRAEGVAEQQLSKQREPVRHHQRPARVALLPPGVQLHGDEVGRAQGTSLHRDQPAAIQHGRPAQRAPELPWPRPARGPPQPLRPPRKQPYPGTLRPASGPSGPLSPALPQE</sequence>
<reference evidence="2" key="1">
    <citation type="submission" date="2016-05" db="EMBL/GenBank/DDBJ databases">
        <authorList>
            <person name="Lavstsen T."/>
            <person name="Jespersen J.S."/>
        </authorList>
    </citation>
    <scope>NUCLEOTIDE SEQUENCE</scope>
    <source>
        <tissue evidence="2">Brain</tissue>
    </source>
</reference>
<evidence type="ECO:0000256" key="1">
    <source>
        <dbReference type="SAM" id="MobiDB-lite"/>
    </source>
</evidence>
<dbReference type="EMBL" id="HAEB01013119">
    <property type="protein sequence ID" value="SBQ59646.1"/>
    <property type="molecule type" value="Transcribed_RNA"/>
</dbReference>
<evidence type="ECO:0000313" key="2">
    <source>
        <dbReference type="EMBL" id="SBQ59646.1"/>
    </source>
</evidence>
<feature type="compositionally biased region" description="Pro residues" evidence="1">
    <location>
        <begin position="83"/>
        <end position="97"/>
    </location>
</feature>
<gene>
    <name evidence="2" type="primary">PEAR1</name>
</gene>
<feature type="non-terminal residue" evidence="2">
    <location>
        <position position="1"/>
    </location>
</feature>
<protein>
    <submittedName>
        <fullName evidence="2">Platelet endothelial aggregation receptor 1</fullName>
    </submittedName>
</protein>
<name>A0A1A8FLK2_9TELE</name>
<feature type="compositionally biased region" description="Low complexity" evidence="1">
    <location>
        <begin position="110"/>
        <end position="125"/>
    </location>
</feature>
<proteinExistence type="predicted"/>
<accession>A0A1A8FLK2</accession>
<dbReference type="AlphaFoldDB" id="A0A1A8FLK2"/>